<proteinExistence type="predicted"/>
<comment type="caution">
    <text evidence="1">The sequence shown here is derived from an EMBL/GenBank/DDBJ whole genome shotgun (WGS) entry which is preliminary data.</text>
</comment>
<sequence length="57" mass="6223">MVTILQTLSVLLQFTQWPTDAQGAFPFKRMTFGGVAASRTLLRAVGISVVILFIPTI</sequence>
<gene>
    <name evidence="1" type="ORF">SDC9_159177</name>
</gene>
<reference evidence="1" key="1">
    <citation type="submission" date="2019-08" db="EMBL/GenBank/DDBJ databases">
        <authorList>
            <person name="Kucharzyk K."/>
            <person name="Murdoch R.W."/>
            <person name="Higgins S."/>
            <person name="Loffler F."/>
        </authorList>
    </citation>
    <scope>NUCLEOTIDE SEQUENCE</scope>
</reference>
<dbReference type="AlphaFoldDB" id="A0A645FEU5"/>
<protein>
    <submittedName>
        <fullName evidence="1">Uncharacterized protein</fullName>
    </submittedName>
</protein>
<name>A0A645FEU5_9ZZZZ</name>
<organism evidence="1">
    <name type="scientific">bioreactor metagenome</name>
    <dbReference type="NCBI Taxonomy" id="1076179"/>
    <lineage>
        <taxon>unclassified sequences</taxon>
        <taxon>metagenomes</taxon>
        <taxon>ecological metagenomes</taxon>
    </lineage>
</organism>
<accession>A0A645FEU5</accession>
<evidence type="ECO:0000313" key="1">
    <source>
        <dbReference type="EMBL" id="MPN11869.1"/>
    </source>
</evidence>
<dbReference type="EMBL" id="VSSQ01058143">
    <property type="protein sequence ID" value="MPN11869.1"/>
    <property type="molecule type" value="Genomic_DNA"/>
</dbReference>